<proteinExistence type="predicted"/>
<name>A0A653DDI8_CALMS</name>
<reference evidence="1 2" key="1">
    <citation type="submission" date="2019-01" db="EMBL/GenBank/DDBJ databases">
        <authorList>
            <person name="Sayadi A."/>
        </authorList>
    </citation>
    <scope>NUCLEOTIDE SEQUENCE [LARGE SCALE GENOMIC DNA]</scope>
</reference>
<dbReference type="EMBL" id="CAACVG010011520">
    <property type="protein sequence ID" value="VEN58275.1"/>
    <property type="molecule type" value="Genomic_DNA"/>
</dbReference>
<dbReference type="Proteomes" id="UP000410492">
    <property type="component" value="Unassembled WGS sequence"/>
</dbReference>
<dbReference type="OrthoDB" id="6661390at2759"/>
<organism evidence="1 2">
    <name type="scientific">Callosobruchus maculatus</name>
    <name type="common">Southern cowpea weevil</name>
    <name type="synonym">Pulse bruchid</name>
    <dbReference type="NCBI Taxonomy" id="64391"/>
    <lineage>
        <taxon>Eukaryota</taxon>
        <taxon>Metazoa</taxon>
        <taxon>Ecdysozoa</taxon>
        <taxon>Arthropoda</taxon>
        <taxon>Hexapoda</taxon>
        <taxon>Insecta</taxon>
        <taxon>Pterygota</taxon>
        <taxon>Neoptera</taxon>
        <taxon>Endopterygota</taxon>
        <taxon>Coleoptera</taxon>
        <taxon>Polyphaga</taxon>
        <taxon>Cucujiformia</taxon>
        <taxon>Chrysomeloidea</taxon>
        <taxon>Chrysomelidae</taxon>
        <taxon>Bruchinae</taxon>
        <taxon>Bruchini</taxon>
        <taxon>Callosobruchus</taxon>
    </lineage>
</organism>
<accession>A0A653DDI8</accession>
<sequence>MKLIKMQLLFAKDPMKIYLGGGVTTMSLPLFVTIMKTTYTVFTLLQGFQDSI</sequence>
<keyword evidence="2" id="KW-1185">Reference proteome</keyword>
<evidence type="ECO:0000313" key="1">
    <source>
        <dbReference type="EMBL" id="VEN58275.1"/>
    </source>
</evidence>
<gene>
    <name evidence="1" type="ORF">CALMAC_LOCUS16670</name>
</gene>
<protein>
    <submittedName>
        <fullName evidence="1">Uncharacterized protein</fullName>
    </submittedName>
</protein>
<dbReference type="AlphaFoldDB" id="A0A653DDI8"/>
<evidence type="ECO:0000313" key="2">
    <source>
        <dbReference type="Proteomes" id="UP000410492"/>
    </source>
</evidence>